<feature type="transmembrane region" description="Helical" evidence="1">
    <location>
        <begin position="12"/>
        <end position="31"/>
    </location>
</feature>
<evidence type="ECO:0000313" key="2">
    <source>
        <dbReference type="EMBL" id="MEQ2710230.1"/>
    </source>
</evidence>
<keyword evidence="1" id="KW-0812">Transmembrane</keyword>
<name>A0ABV1ISP7_9FIRM</name>
<keyword evidence="1" id="KW-0472">Membrane</keyword>
<keyword evidence="3" id="KW-1185">Reference proteome</keyword>
<keyword evidence="1" id="KW-1133">Transmembrane helix</keyword>
<dbReference type="RefSeq" id="WP_022374395.1">
    <property type="nucleotide sequence ID" value="NZ_JAOQJG010000001.1"/>
</dbReference>
<accession>A0ABV1ISP7</accession>
<comment type="caution">
    <text evidence="2">The sequence shown here is derived from an EMBL/GenBank/DDBJ whole genome shotgun (WGS) entry which is preliminary data.</text>
</comment>
<reference evidence="2 3" key="1">
    <citation type="submission" date="2024-04" db="EMBL/GenBank/DDBJ databases">
        <title>Human intestinal bacterial collection.</title>
        <authorList>
            <person name="Pauvert C."/>
            <person name="Hitch T.C.A."/>
            <person name="Clavel T."/>
        </authorList>
    </citation>
    <scope>NUCLEOTIDE SEQUENCE [LARGE SCALE GENOMIC DNA]</scope>
    <source>
        <strain evidence="2 3">CLA-AA-H249</strain>
    </source>
</reference>
<sequence>MKSYIYKKSHYLIQHTIPGIFTLLIGLYCLIRQVMTGFDGLLMFVLIICVYNVWNEFVSLSNPYEFDLGEETITFRGYNKEHTYKISEMTAFSMRMVAGNTKIYMNIDKGGLLKGRYWLRVSEFDDDKDIIDYFYDLDERVNPHSVITKARKAGRARLAQKAKRV</sequence>
<gene>
    <name evidence="2" type="ORF">AAAU51_03455</name>
</gene>
<evidence type="ECO:0000256" key="1">
    <source>
        <dbReference type="SAM" id="Phobius"/>
    </source>
</evidence>
<protein>
    <submittedName>
        <fullName evidence="2">Uncharacterized protein</fullName>
    </submittedName>
</protein>
<proteinExistence type="predicted"/>
<feature type="transmembrane region" description="Helical" evidence="1">
    <location>
        <begin position="38"/>
        <end position="54"/>
    </location>
</feature>
<evidence type="ECO:0000313" key="3">
    <source>
        <dbReference type="Proteomes" id="UP001482154"/>
    </source>
</evidence>
<dbReference type="EMBL" id="JBBNIN010000003">
    <property type="protein sequence ID" value="MEQ2710230.1"/>
    <property type="molecule type" value="Genomic_DNA"/>
</dbReference>
<dbReference type="Proteomes" id="UP001482154">
    <property type="component" value="Unassembled WGS sequence"/>
</dbReference>
<organism evidence="2 3">
    <name type="scientific">Anaerostipes amylophilus</name>
    <dbReference type="NCBI Taxonomy" id="2981779"/>
    <lineage>
        <taxon>Bacteria</taxon>
        <taxon>Bacillati</taxon>
        <taxon>Bacillota</taxon>
        <taxon>Clostridia</taxon>
        <taxon>Lachnospirales</taxon>
        <taxon>Lachnospiraceae</taxon>
        <taxon>Anaerostipes</taxon>
    </lineage>
</organism>